<dbReference type="OrthoDB" id="501320at2"/>
<evidence type="ECO:0000259" key="9">
    <source>
        <dbReference type="PROSITE" id="PS50893"/>
    </source>
</evidence>
<proteinExistence type="inferred from homology"/>
<evidence type="ECO:0000256" key="1">
    <source>
        <dbReference type="ARBA" id="ARBA00004202"/>
    </source>
</evidence>
<gene>
    <name evidence="10" type="ORF">CFK37_06690</name>
</gene>
<evidence type="ECO:0000256" key="7">
    <source>
        <dbReference type="ARBA" id="ARBA00022967"/>
    </source>
</evidence>
<evidence type="ECO:0000256" key="5">
    <source>
        <dbReference type="ARBA" id="ARBA00022741"/>
    </source>
</evidence>
<sequence length="637" mass="72202">MGPSVCRCWFRCIQLCVRLLYKWICCTFYPLCDWDVCHTHDKWRINRWITRKNFGRCPGTNRCLIQFCSGKRVQKEKCGMKKDFLLRVQQLSLGFENHPNQDTISNVSFELDKGETLLLLGPSGCGKSTLTFCLNGLYPRELDGTMTGNIFINGERSTAYKPGELSRQVGVVFQDPETQFCMLTVEDEIAFGLENINLPRHLMEAKIDDALSQVNMVSYKESDIASLSGGQKQKLALACALALEPDLLILDEPTANLDPVATKDLITTIQQLKRQKEFALIVIEHQLDGWMDLCDRSLLLNKSGEVFYDGSLRKGIEEILPELNGQGIWLPRITQYVLQQSAHWNGFLPLTMDEFTDLAGQQPSVKWGYEPPIEKRNSDVLLEAINLSWKKKNQQVIRNISLKLYDGEFVAIVGANGSGKTSLTRILAGIQKPSAGTAYLNGKALEHWKEIYLRDKIGYVFQNPEHQFIMNTVFDEVAFSLRLRGLDNKGINEKVTSIIKDCGLEGLENEHPYTLSQGQKRRLSVATMIVDNQRILILDEPTFGQDAHSTKALMDLLEERNKQGTSIVMITHDMEIVHHYADRVIVINQGNVSADCHPSELWTVKPAVLKNWQLALPIQVQLQHCYEREANYVSTSS</sequence>
<dbReference type="GO" id="GO:0016887">
    <property type="term" value="F:ATP hydrolysis activity"/>
    <property type="evidence" value="ECO:0007669"/>
    <property type="project" value="InterPro"/>
</dbReference>
<dbReference type="FunFam" id="3.40.50.300:FF:000224">
    <property type="entry name" value="Energy-coupling factor transporter ATP-binding protein EcfA"/>
    <property type="match status" value="1"/>
</dbReference>
<dbReference type="InterPro" id="IPR050095">
    <property type="entry name" value="ECF_ABC_transporter_ATP-bd"/>
</dbReference>
<evidence type="ECO:0000313" key="10">
    <source>
        <dbReference type="EMBL" id="ASK61869.1"/>
    </source>
</evidence>
<dbReference type="GO" id="GO:0042626">
    <property type="term" value="F:ATPase-coupled transmembrane transporter activity"/>
    <property type="evidence" value="ECO:0007669"/>
    <property type="project" value="TreeGrafter"/>
</dbReference>
<organism evidence="10 11">
    <name type="scientific">Virgibacillus phasianinus</name>
    <dbReference type="NCBI Taxonomy" id="2017483"/>
    <lineage>
        <taxon>Bacteria</taxon>
        <taxon>Bacillati</taxon>
        <taxon>Bacillota</taxon>
        <taxon>Bacilli</taxon>
        <taxon>Bacillales</taxon>
        <taxon>Bacillaceae</taxon>
        <taxon>Virgibacillus</taxon>
    </lineage>
</organism>
<comment type="subcellular location">
    <subcellularLocation>
        <location evidence="1">Cell membrane</location>
        <topology evidence="1">Peripheral membrane protein</topology>
    </subcellularLocation>
</comment>
<dbReference type="Pfam" id="PF00005">
    <property type="entry name" value="ABC_tran"/>
    <property type="match status" value="2"/>
</dbReference>
<evidence type="ECO:0000256" key="3">
    <source>
        <dbReference type="ARBA" id="ARBA00022448"/>
    </source>
</evidence>
<keyword evidence="4" id="KW-1003">Cell membrane</keyword>
<name>A0A220U199_9BACI</name>
<dbReference type="AlphaFoldDB" id="A0A220U199"/>
<evidence type="ECO:0000256" key="8">
    <source>
        <dbReference type="ARBA" id="ARBA00023136"/>
    </source>
</evidence>
<reference evidence="10 11" key="1">
    <citation type="submission" date="2017-07" db="EMBL/GenBank/DDBJ databases">
        <title>Virgibacillus sp. LM2416.</title>
        <authorList>
            <person name="Tak E.J."/>
            <person name="Bae J.-W."/>
        </authorList>
    </citation>
    <scope>NUCLEOTIDE SEQUENCE [LARGE SCALE GENOMIC DNA]</scope>
    <source>
        <strain evidence="10 11">LM2416</strain>
    </source>
</reference>
<comment type="similarity">
    <text evidence="2">Belongs to the ABC transporter superfamily.</text>
</comment>
<dbReference type="Gene3D" id="3.40.50.300">
    <property type="entry name" value="P-loop containing nucleotide triphosphate hydrolases"/>
    <property type="match status" value="2"/>
</dbReference>
<keyword evidence="7" id="KW-1278">Translocase</keyword>
<evidence type="ECO:0000256" key="4">
    <source>
        <dbReference type="ARBA" id="ARBA00022475"/>
    </source>
</evidence>
<keyword evidence="6" id="KW-0067">ATP-binding</keyword>
<dbReference type="CDD" id="cd03225">
    <property type="entry name" value="ABC_cobalt_CbiO_domain1"/>
    <property type="match status" value="2"/>
</dbReference>
<keyword evidence="5" id="KW-0547">Nucleotide-binding</keyword>
<dbReference type="EMBL" id="CP022315">
    <property type="protein sequence ID" value="ASK61869.1"/>
    <property type="molecule type" value="Genomic_DNA"/>
</dbReference>
<dbReference type="InterPro" id="IPR027417">
    <property type="entry name" value="P-loop_NTPase"/>
</dbReference>
<dbReference type="GO" id="GO:0043190">
    <property type="term" value="C:ATP-binding cassette (ABC) transporter complex"/>
    <property type="evidence" value="ECO:0007669"/>
    <property type="project" value="TreeGrafter"/>
</dbReference>
<dbReference type="Proteomes" id="UP000198312">
    <property type="component" value="Chromosome"/>
</dbReference>
<dbReference type="PANTHER" id="PTHR43553:SF19">
    <property type="entry name" value="HMP_THIAMINE IMPORT ATP-BINDING PROTEIN YKOD-RELATED"/>
    <property type="match status" value="1"/>
</dbReference>
<dbReference type="GO" id="GO:0015087">
    <property type="term" value="F:cobalt ion transmembrane transporter activity"/>
    <property type="evidence" value="ECO:0007669"/>
    <property type="project" value="UniProtKB-ARBA"/>
</dbReference>
<dbReference type="SMART" id="SM00382">
    <property type="entry name" value="AAA"/>
    <property type="match status" value="2"/>
</dbReference>
<feature type="domain" description="ABC transporter" evidence="9">
    <location>
        <begin position="86"/>
        <end position="328"/>
    </location>
</feature>
<dbReference type="NCBIfam" id="NF010167">
    <property type="entry name" value="PRK13648.1"/>
    <property type="match status" value="2"/>
</dbReference>
<accession>A0A220U199</accession>
<feature type="domain" description="ABC transporter" evidence="9">
    <location>
        <begin position="382"/>
        <end position="614"/>
    </location>
</feature>
<dbReference type="PROSITE" id="PS50893">
    <property type="entry name" value="ABC_TRANSPORTER_2"/>
    <property type="match status" value="2"/>
</dbReference>
<dbReference type="InterPro" id="IPR015856">
    <property type="entry name" value="ABC_transpr_CbiO/EcfA_su"/>
</dbReference>
<dbReference type="SUPFAM" id="SSF52540">
    <property type="entry name" value="P-loop containing nucleoside triphosphate hydrolases"/>
    <property type="match status" value="2"/>
</dbReference>
<dbReference type="InterPro" id="IPR003593">
    <property type="entry name" value="AAA+_ATPase"/>
</dbReference>
<evidence type="ECO:0000313" key="11">
    <source>
        <dbReference type="Proteomes" id="UP000198312"/>
    </source>
</evidence>
<dbReference type="InterPro" id="IPR017871">
    <property type="entry name" value="ABC_transporter-like_CS"/>
</dbReference>
<evidence type="ECO:0000256" key="2">
    <source>
        <dbReference type="ARBA" id="ARBA00005417"/>
    </source>
</evidence>
<protein>
    <recommendedName>
        <fullName evidence="9">ABC transporter domain-containing protein</fullName>
    </recommendedName>
</protein>
<dbReference type="PROSITE" id="PS00211">
    <property type="entry name" value="ABC_TRANSPORTER_1"/>
    <property type="match status" value="2"/>
</dbReference>
<keyword evidence="8" id="KW-0472">Membrane</keyword>
<evidence type="ECO:0000256" key="6">
    <source>
        <dbReference type="ARBA" id="ARBA00022840"/>
    </source>
</evidence>
<dbReference type="GO" id="GO:0005524">
    <property type="term" value="F:ATP binding"/>
    <property type="evidence" value="ECO:0007669"/>
    <property type="project" value="UniProtKB-KW"/>
</dbReference>
<dbReference type="KEGG" id="vil:CFK37_06690"/>
<dbReference type="InterPro" id="IPR003439">
    <property type="entry name" value="ABC_transporter-like_ATP-bd"/>
</dbReference>
<keyword evidence="3" id="KW-0813">Transport</keyword>
<dbReference type="PANTHER" id="PTHR43553">
    <property type="entry name" value="HEAVY METAL TRANSPORTER"/>
    <property type="match status" value="1"/>
</dbReference>
<keyword evidence="11" id="KW-1185">Reference proteome</keyword>